<accession>U4L0I2</accession>
<organism evidence="1 2">
    <name type="scientific">Pyronema omphalodes (strain CBS 100304)</name>
    <name type="common">Pyronema confluens</name>
    <dbReference type="NCBI Taxonomy" id="1076935"/>
    <lineage>
        <taxon>Eukaryota</taxon>
        <taxon>Fungi</taxon>
        <taxon>Dikarya</taxon>
        <taxon>Ascomycota</taxon>
        <taxon>Pezizomycotina</taxon>
        <taxon>Pezizomycetes</taxon>
        <taxon>Pezizales</taxon>
        <taxon>Pyronemataceae</taxon>
        <taxon>Pyronema</taxon>
    </lineage>
</organism>
<evidence type="ECO:0000313" key="2">
    <source>
        <dbReference type="Proteomes" id="UP000018144"/>
    </source>
</evidence>
<reference evidence="1 2" key="1">
    <citation type="journal article" date="2013" name="PLoS Genet.">
        <title>The genome and development-dependent transcriptomes of Pyronema confluens: a window into fungal evolution.</title>
        <authorList>
            <person name="Traeger S."/>
            <person name="Altegoer F."/>
            <person name="Freitag M."/>
            <person name="Gabaldon T."/>
            <person name="Kempken F."/>
            <person name="Kumar A."/>
            <person name="Marcet-Houben M."/>
            <person name="Poggeler S."/>
            <person name="Stajich J.E."/>
            <person name="Nowrousian M."/>
        </authorList>
    </citation>
    <scope>NUCLEOTIDE SEQUENCE [LARGE SCALE GENOMIC DNA]</scope>
    <source>
        <strain evidence="2">CBS 100304</strain>
        <tissue evidence="1">Vegetative mycelium</tissue>
    </source>
</reference>
<proteinExistence type="predicted"/>
<dbReference type="EMBL" id="HF935404">
    <property type="protein sequence ID" value="CCX08253.1"/>
    <property type="molecule type" value="Genomic_DNA"/>
</dbReference>
<keyword evidence="2" id="KW-1185">Reference proteome</keyword>
<evidence type="ECO:0000313" key="1">
    <source>
        <dbReference type="EMBL" id="CCX08253.1"/>
    </source>
</evidence>
<gene>
    <name evidence="1" type="ORF">PCON_07846</name>
</gene>
<dbReference type="Proteomes" id="UP000018144">
    <property type="component" value="Unassembled WGS sequence"/>
</dbReference>
<protein>
    <submittedName>
        <fullName evidence="1">Uncharacterized protein</fullName>
    </submittedName>
</protein>
<dbReference type="AlphaFoldDB" id="U4L0I2"/>
<sequence length="48" mass="5997">MPLRWSFLVDRRTRYLCTYSRKILISRKTRSKLCFERNMLDTSRYTSF</sequence>
<name>U4L0I2_PYROM</name>